<dbReference type="Gene3D" id="3.90.470.20">
    <property type="entry name" value="4'-phosphopantetheinyl transferase domain"/>
    <property type="match status" value="1"/>
</dbReference>
<comment type="similarity">
    <text evidence="1">Belongs to the P-Pant transferase superfamily. Gsp/Sfp/HetI/AcpT family.</text>
</comment>
<reference evidence="4 5" key="1">
    <citation type="submission" date="2017-04" db="EMBL/GenBank/DDBJ databases">
        <title>Haemophilus influenzae in COPD genome sequencing project.</title>
        <authorList>
            <person name="Murphy T.F."/>
            <person name="Kong Y."/>
            <person name="Nadendla S."/>
            <person name="Tettelin H."/>
            <person name="Pettigrew M."/>
        </authorList>
    </citation>
    <scope>NUCLEOTIDE SEQUENCE [LARGE SCALE GENOMIC DNA]</scope>
    <source>
        <strain evidence="4 5">56P127H1</strain>
    </source>
</reference>
<dbReference type="SUPFAM" id="SSF56214">
    <property type="entry name" value="4'-phosphopantetheinyl transferase"/>
    <property type="match status" value="2"/>
</dbReference>
<evidence type="ECO:0000313" key="5">
    <source>
        <dbReference type="Proteomes" id="UP000238532"/>
    </source>
</evidence>
<dbReference type="GO" id="GO:0019878">
    <property type="term" value="P:lysine biosynthetic process via aminoadipic acid"/>
    <property type="evidence" value="ECO:0007669"/>
    <property type="project" value="TreeGrafter"/>
</dbReference>
<accession>A0A2S9RS47</accession>
<evidence type="ECO:0000313" key="4">
    <source>
        <dbReference type="EMBL" id="PRJ65713.1"/>
    </source>
</evidence>
<dbReference type="EMBL" id="NEBY01000073">
    <property type="protein sequence ID" value="PRJ65713.1"/>
    <property type="molecule type" value="Genomic_DNA"/>
</dbReference>
<dbReference type="RefSeq" id="WP_105881722.1">
    <property type="nucleotide sequence ID" value="NZ_CP135761.1"/>
</dbReference>
<sequence length="235" mass="27839">MTTYIAYGNINQPFSLELLPDELIPENLYPIETDSTRVFQRHQCRRLAHLLLFQLLTISGKSTSLLSQIRRTESGRPYFLDERIDFNISHSRDWVAVILDIRNQEKSAVGIDIEFPKTRNFSALMEYIAPKEEIDWFHHQQDCLKAFYRCWCLREAVLKSQGFGIVKLSNVRHFPEQQKIFSDYCPQGQLWFTDELPVYLAAFVNHQEKLPHFYAWNGKILQLKMIQEFSFYHVN</sequence>
<evidence type="ECO:0000256" key="1">
    <source>
        <dbReference type="ARBA" id="ARBA00010990"/>
    </source>
</evidence>
<gene>
    <name evidence="4" type="ORF">BV102_01179</name>
</gene>
<dbReference type="AlphaFoldDB" id="A0A2S9RS47"/>
<feature type="domain" description="4'-phosphopantetheinyl transferase" evidence="3">
    <location>
        <begin position="108"/>
        <end position="174"/>
    </location>
</feature>
<organism evidence="4 5">
    <name type="scientific">Haemophilus influenzae</name>
    <dbReference type="NCBI Taxonomy" id="727"/>
    <lineage>
        <taxon>Bacteria</taxon>
        <taxon>Pseudomonadati</taxon>
        <taxon>Pseudomonadota</taxon>
        <taxon>Gammaproteobacteria</taxon>
        <taxon>Pasteurellales</taxon>
        <taxon>Pasteurellaceae</taxon>
        <taxon>Haemophilus</taxon>
    </lineage>
</organism>
<proteinExistence type="inferred from homology"/>
<evidence type="ECO:0000259" key="3">
    <source>
        <dbReference type="Pfam" id="PF01648"/>
    </source>
</evidence>
<comment type="caution">
    <text evidence="4">The sequence shown here is derived from an EMBL/GenBank/DDBJ whole genome shotgun (WGS) entry which is preliminary data.</text>
</comment>
<dbReference type="Proteomes" id="UP000238532">
    <property type="component" value="Unassembled WGS sequence"/>
</dbReference>
<dbReference type="InterPro" id="IPR050559">
    <property type="entry name" value="P-Pant_transferase_sf"/>
</dbReference>
<evidence type="ECO:0000256" key="2">
    <source>
        <dbReference type="ARBA" id="ARBA00022679"/>
    </source>
</evidence>
<dbReference type="Pfam" id="PF01648">
    <property type="entry name" value="ACPS"/>
    <property type="match status" value="1"/>
</dbReference>
<protein>
    <submittedName>
        <fullName evidence="4">Holo-(Acyl carrier protein) synthase 2</fullName>
    </submittedName>
</protein>
<dbReference type="GO" id="GO:0000287">
    <property type="term" value="F:magnesium ion binding"/>
    <property type="evidence" value="ECO:0007669"/>
    <property type="project" value="InterPro"/>
</dbReference>
<dbReference type="GO" id="GO:0005829">
    <property type="term" value="C:cytosol"/>
    <property type="evidence" value="ECO:0007669"/>
    <property type="project" value="TreeGrafter"/>
</dbReference>
<dbReference type="PANTHER" id="PTHR12215:SF10">
    <property type="entry name" value="L-AMINOADIPATE-SEMIALDEHYDE DEHYDROGENASE-PHOSPHOPANTETHEINYL TRANSFERASE"/>
    <property type="match status" value="1"/>
</dbReference>
<keyword evidence="2" id="KW-0808">Transferase</keyword>
<name>A0A2S9RS47_HAEIF</name>
<dbReference type="PANTHER" id="PTHR12215">
    <property type="entry name" value="PHOSPHOPANTETHEINE TRANSFERASE"/>
    <property type="match status" value="1"/>
</dbReference>
<dbReference type="InterPro" id="IPR037143">
    <property type="entry name" value="4-PPantetheinyl_Trfase_dom_sf"/>
</dbReference>
<dbReference type="InterPro" id="IPR008278">
    <property type="entry name" value="4-PPantetheinyl_Trfase_dom"/>
</dbReference>
<dbReference type="GO" id="GO:0008897">
    <property type="term" value="F:holo-[acyl-carrier-protein] synthase activity"/>
    <property type="evidence" value="ECO:0007669"/>
    <property type="project" value="InterPro"/>
</dbReference>